<protein>
    <submittedName>
        <fullName evidence="1">DNA primase</fullName>
    </submittedName>
</protein>
<dbReference type="GO" id="GO:0008270">
    <property type="term" value="F:zinc ion binding"/>
    <property type="evidence" value="ECO:0007669"/>
    <property type="project" value="InterPro"/>
</dbReference>
<dbReference type="PIRSF" id="PIRSF014669">
    <property type="entry name" value="UCP014669"/>
    <property type="match status" value="1"/>
</dbReference>
<comment type="caution">
    <text evidence="1">The sequence shown here is derived from an EMBL/GenBank/DDBJ whole genome shotgun (WGS) entry which is preliminary data.</text>
</comment>
<proteinExistence type="predicted"/>
<dbReference type="AlphaFoldDB" id="A0A8B5Y9F4"/>
<dbReference type="GO" id="GO:0003677">
    <property type="term" value="F:DNA binding"/>
    <property type="evidence" value="ECO:0007669"/>
    <property type="project" value="InterPro"/>
</dbReference>
<sequence>MRYDKDKLKESLSIKDIHKILQELGSETYKIDSSGNPIYRTVCHNKTKGSFKLYYYHEKQQFHCYTECGDTFDIYELVIRAKKQQGISFTFTQAIEFVVNVSGKTFGLGFTPSAKNEHIVDDWDWISKFKKRKKIETRLPAYSETVLDVFMKHPHEAWLNEGISHETIIDFEIGYYFRNREEGIVIPHRDIYGRLIGIRRRSMIQEDVDNGRKYMPLTIGNTMYNHQTVMNLYGLHKTQKAIKRLKKAMIFESEKSVLKCQDFYGDLNFTCAVCSNNISNFHRDILLSLDVDEVFIALDKFRGIKEGESNEKYKEKLKNYEEKILKLAAKFTPFMRVYVLWDTKGLLDFKDSPADKGKEVLEELMSNKIEIGTREGE</sequence>
<name>A0A8B5Y9F4_BACLI</name>
<dbReference type="RefSeq" id="WP_021837958.1">
    <property type="nucleotide sequence ID" value="NZ_CAMFKN010000002.1"/>
</dbReference>
<dbReference type="Proteomes" id="UP000435910">
    <property type="component" value="Unassembled WGS sequence"/>
</dbReference>
<dbReference type="SUPFAM" id="SSF56731">
    <property type="entry name" value="DNA primase core"/>
    <property type="match status" value="1"/>
</dbReference>
<accession>A0A8B5Y9F4</accession>
<dbReference type="Gene3D" id="3.90.580.10">
    <property type="entry name" value="Zinc finger, CHC2-type domain"/>
    <property type="match status" value="1"/>
</dbReference>
<reference evidence="1 2" key="1">
    <citation type="submission" date="2019-06" db="EMBL/GenBank/DDBJ databases">
        <title>Genome sequence analysis of &gt;100 Bacillus licheniformis strains suggests intrinsic resistance to this species.</title>
        <authorList>
            <person name="Wels M."/>
            <person name="Siezen R.J."/>
            <person name="Johansen E."/>
            <person name="Stuer-Lauridsen B."/>
            <person name="Bjerre K."/>
            <person name="Nielsen B.K.K."/>
        </authorList>
    </citation>
    <scope>NUCLEOTIDE SEQUENCE [LARGE SCALE GENOMIC DNA]</scope>
    <source>
        <strain evidence="1 2">BAC-16736</strain>
    </source>
</reference>
<dbReference type="EMBL" id="NILC01000026">
    <property type="protein sequence ID" value="TWL25288.1"/>
    <property type="molecule type" value="Genomic_DNA"/>
</dbReference>
<evidence type="ECO:0000313" key="2">
    <source>
        <dbReference type="Proteomes" id="UP000435910"/>
    </source>
</evidence>
<organism evidence="1 2">
    <name type="scientific">Bacillus licheniformis</name>
    <dbReference type="NCBI Taxonomy" id="1402"/>
    <lineage>
        <taxon>Bacteria</taxon>
        <taxon>Bacillati</taxon>
        <taxon>Bacillota</taxon>
        <taxon>Bacilli</taxon>
        <taxon>Bacillales</taxon>
        <taxon>Bacillaceae</taxon>
        <taxon>Bacillus</taxon>
    </lineage>
</organism>
<dbReference type="NCBIfam" id="NF006382">
    <property type="entry name" value="PRK08624.1"/>
    <property type="match status" value="1"/>
</dbReference>
<dbReference type="GO" id="GO:0006260">
    <property type="term" value="P:DNA replication"/>
    <property type="evidence" value="ECO:0007669"/>
    <property type="project" value="InterPro"/>
</dbReference>
<gene>
    <name evidence="1" type="ORF">CHCC16736_4171</name>
</gene>
<dbReference type="InterPro" id="IPR036977">
    <property type="entry name" value="DNA_primase_Znf_CHC2"/>
</dbReference>
<evidence type="ECO:0000313" key="1">
    <source>
        <dbReference type="EMBL" id="TWL25288.1"/>
    </source>
</evidence>
<dbReference type="InterPro" id="IPR016622">
    <property type="entry name" value="Phage_SP-beta_YorJ"/>
</dbReference>